<comment type="caution">
    <text evidence="2">The sequence shown here is derived from an EMBL/GenBank/DDBJ whole genome shotgun (WGS) entry which is preliminary data.</text>
</comment>
<dbReference type="PANTHER" id="PTHR10353:SF139">
    <property type="entry name" value="6-PHOSPHO-BETA-GLUCOSIDASE GMUD"/>
    <property type="match status" value="1"/>
</dbReference>
<reference evidence="2 3" key="1">
    <citation type="submission" date="2018-05" db="EMBL/GenBank/DDBJ databases">
        <title>Reference genomes for bee gut microbiota database.</title>
        <authorList>
            <person name="Ellegaard K.M."/>
        </authorList>
    </citation>
    <scope>NUCLEOTIDE SEQUENCE [LARGE SCALE GENOMIC DNA]</scope>
    <source>
        <strain evidence="2 3">ESL0184</strain>
    </source>
</reference>
<dbReference type="EMBL" id="QGLG01000003">
    <property type="protein sequence ID" value="PXY82517.1"/>
    <property type="molecule type" value="Genomic_DNA"/>
</dbReference>
<accession>A0ABX5N273</accession>
<name>A0ABX5N273_9LACO</name>
<comment type="similarity">
    <text evidence="1">Belongs to the glycosyl hydrolase 1 family.</text>
</comment>
<evidence type="ECO:0000313" key="2">
    <source>
        <dbReference type="EMBL" id="PXY82517.1"/>
    </source>
</evidence>
<gene>
    <name evidence="2" type="ORF">DK873_09880</name>
</gene>
<dbReference type="InterPro" id="IPR017853">
    <property type="entry name" value="GH"/>
</dbReference>
<dbReference type="Pfam" id="PF00232">
    <property type="entry name" value="Glyco_hydro_1"/>
    <property type="match status" value="1"/>
</dbReference>
<evidence type="ECO:0000256" key="1">
    <source>
        <dbReference type="RuleBase" id="RU003690"/>
    </source>
</evidence>
<dbReference type="PRINTS" id="PR00131">
    <property type="entry name" value="GLHYDRLASE1"/>
</dbReference>
<proteinExistence type="inferred from homology"/>
<dbReference type="PANTHER" id="PTHR10353">
    <property type="entry name" value="GLYCOSYL HYDROLASE"/>
    <property type="match status" value="1"/>
</dbReference>
<dbReference type="Proteomes" id="UP000247698">
    <property type="component" value="Unassembled WGS sequence"/>
</dbReference>
<dbReference type="SUPFAM" id="SSF51445">
    <property type="entry name" value="(Trans)glycosidases"/>
    <property type="match status" value="1"/>
</dbReference>
<organism evidence="2 3">
    <name type="scientific">Lactobacillus melliventris</name>
    <dbReference type="NCBI Taxonomy" id="1218507"/>
    <lineage>
        <taxon>Bacteria</taxon>
        <taxon>Bacillati</taxon>
        <taxon>Bacillota</taxon>
        <taxon>Bacilli</taxon>
        <taxon>Lactobacillales</taxon>
        <taxon>Lactobacillaceae</taxon>
        <taxon>Lactobacillus</taxon>
    </lineage>
</organism>
<sequence length="481" mass="57248">MKMKIPENFNLGAASSAWQTEGWSGKKDGQDSYLDDWFKNEYFVWHDGKGPDVATDFMNRYQEDIDLMKKIGLNSYRTSVNWSRFFTDYDNLTVDEEYAKHIDDVINALIKANVRPMIAIEHYDVPQYLQNKYGGWNSRKVVDLYVKYAKILFERYGDRVKDWFTFNEPIVPQTRIYLDAVRYPHIVDPQQWMQWNYHKVLATAKTVAIYHQMNQGGKIGVIHNWEFAYPRSKTYDPDVLAAHRFDLLNNRIFVDPLVKGSYSQELITLLKENNIMFRYHSEDQQLIKNNTIDYIGLNLYKPARVKQREYEWNNNSPFSIKKYYSDFDLPGRKYNASRGWEIYPPMMYDLAMIMKTDYHNFPWFISENGMGIENEQKYKNSDGIIQDDYRINYIRENLYWLIKAVNDGANCQGYMLWAFTDNVSPMNAFKNRYGLVEIDLENNLKRRMKKSGYWYADLISKRTLPDDSAYSYKSTFEENKQ</sequence>
<dbReference type="InterPro" id="IPR001360">
    <property type="entry name" value="Glyco_hydro_1"/>
</dbReference>
<keyword evidence="3" id="KW-1185">Reference proteome</keyword>
<dbReference type="Gene3D" id="3.20.20.80">
    <property type="entry name" value="Glycosidases"/>
    <property type="match status" value="1"/>
</dbReference>
<evidence type="ECO:0000313" key="3">
    <source>
        <dbReference type="Proteomes" id="UP000247698"/>
    </source>
</evidence>
<protein>
    <submittedName>
        <fullName evidence="2">6-phospho-beta-glucosidase</fullName>
    </submittedName>
</protein>
<dbReference type="RefSeq" id="WP_110446848.1">
    <property type="nucleotide sequence ID" value="NZ_QGLG01000003.1"/>
</dbReference>